<dbReference type="Pfam" id="PF13377">
    <property type="entry name" value="Peripla_BP_3"/>
    <property type="match status" value="1"/>
</dbReference>
<evidence type="ECO:0000256" key="1">
    <source>
        <dbReference type="ARBA" id="ARBA00023015"/>
    </source>
</evidence>
<protein>
    <submittedName>
        <fullName evidence="5">Transcriptional regulator, lacI family</fullName>
    </submittedName>
</protein>
<evidence type="ECO:0000313" key="6">
    <source>
        <dbReference type="Proteomes" id="UP000236447"/>
    </source>
</evidence>
<organism evidence="5 6">
    <name type="scientific">Phaeobacter inhibens</name>
    <dbReference type="NCBI Taxonomy" id="221822"/>
    <lineage>
        <taxon>Bacteria</taxon>
        <taxon>Pseudomonadati</taxon>
        <taxon>Pseudomonadota</taxon>
        <taxon>Alphaproteobacteria</taxon>
        <taxon>Rhodobacterales</taxon>
        <taxon>Roseobacteraceae</taxon>
        <taxon>Phaeobacter</taxon>
    </lineage>
</organism>
<reference evidence="5 6" key="1">
    <citation type="journal article" date="2017" name="Front. Microbiol.">
        <title>Phaeobacter piscinae sp. nov., a species of the Roseobacter group and potential aquaculture probiont.</title>
        <authorList>
            <person name="Sonnenschein E.C."/>
            <person name="Phippen C.B.W."/>
            <person name="Nielsen K.F."/>
            <person name="Mateiu R.V."/>
            <person name="Melchiorsen J."/>
            <person name="Gram L."/>
            <person name="Overmann J."/>
            <person name="Freese H.M."/>
        </authorList>
    </citation>
    <scope>NUCLEOTIDE SEQUENCE [LARGE SCALE GENOMIC DNA]</scope>
    <source>
        <strain evidence="5 6">P88</strain>
    </source>
</reference>
<proteinExistence type="predicted"/>
<accession>A0A2I7K6I7</accession>
<dbReference type="InterPro" id="IPR028082">
    <property type="entry name" value="Peripla_BP_I"/>
</dbReference>
<dbReference type="InterPro" id="IPR010982">
    <property type="entry name" value="Lambda_DNA-bd_dom_sf"/>
</dbReference>
<keyword evidence="2" id="KW-0238">DNA-binding</keyword>
<dbReference type="CDD" id="cd01392">
    <property type="entry name" value="HTH_LacI"/>
    <property type="match status" value="1"/>
</dbReference>
<dbReference type="AlphaFoldDB" id="A0A2I7K6I7"/>
<gene>
    <name evidence="5" type="ORF">PhaeoP88_00831</name>
</gene>
<dbReference type="RefSeq" id="WP_102883135.1">
    <property type="nucleotide sequence ID" value="NZ_CP010725.1"/>
</dbReference>
<dbReference type="SUPFAM" id="SSF47413">
    <property type="entry name" value="lambda repressor-like DNA-binding domains"/>
    <property type="match status" value="1"/>
</dbReference>
<dbReference type="CDD" id="cd20010">
    <property type="entry name" value="PBP1_AglR-like"/>
    <property type="match status" value="1"/>
</dbReference>
<dbReference type="PANTHER" id="PTHR30146:SF109">
    <property type="entry name" value="HTH-TYPE TRANSCRIPTIONAL REGULATOR GALS"/>
    <property type="match status" value="1"/>
</dbReference>
<dbReference type="PROSITE" id="PS50932">
    <property type="entry name" value="HTH_LACI_2"/>
    <property type="match status" value="1"/>
</dbReference>
<evidence type="ECO:0000313" key="5">
    <source>
        <dbReference type="EMBL" id="AUQ98226.1"/>
    </source>
</evidence>
<dbReference type="Gene3D" id="3.40.50.2300">
    <property type="match status" value="2"/>
</dbReference>
<dbReference type="GO" id="GO:0003700">
    <property type="term" value="F:DNA-binding transcription factor activity"/>
    <property type="evidence" value="ECO:0007669"/>
    <property type="project" value="TreeGrafter"/>
</dbReference>
<dbReference type="PANTHER" id="PTHR30146">
    <property type="entry name" value="LACI-RELATED TRANSCRIPTIONAL REPRESSOR"/>
    <property type="match status" value="1"/>
</dbReference>
<dbReference type="InterPro" id="IPR046335">
    <property type="entry name" value="LacI/GalR-like_sensor"/>
</dbReference>
<dbReference type="GO" id="GO:0000976">
    <property type="term" value="F:transcription cis-regulatory region binding"/>
    <property type="evidence" value="ECO:0007669"/>
    <property type="project" value="TreeGrafter"/>
</dbReference>
<dbReference type="Pfam" id="PF00356">
    <property type="entry name" value="LacI"/>
    <property type="match status" value="1"/>
</dbReference>
<evidence type="ECO:0000256" key="2">
    <source>
        <dbReference type="ARBA" id="ARBA00023125"/>
    </source>
</evidence>
<evidence type="ECO:0000259" key="4">
    <source>
        <dbReference type="PROSITE" id="PS50932"/>
    </source>
</evidence>
<dbReference type="SUPFAM" id="SSF53822">
    <property type="entry name" value="Periplasmic binding protein-like I"/>
    <property type="match status" value="1"/>
</dbReference>
<reference evidence="5 6" key="2">
    <citation type="journal article" date="2017" name="Genome Biol. Evol.">
        <title>Trajectories and Drivers of Genome Evolution in Surface-Associated Marine Phaeobacter.</title>
        <authorList>
            <person name="Freese H.M."/>
            <person name="Sikorski J."/>
            <person name="Bunk B."/>
            <person name="Scheuner C."/>
            <person name="Meier-Kolthoff J.P."/>
            <person name="Sproer C."/>
            <person name="Gram L."/>
            <person name="Overmann J."/>
        </authorList>
    </citation>
    <scope>NUCLEOTIDE SEQUENCE [LARGE SCALE GENOMIC DNA]</scope>
    <source>
        <strain evidence="5 6">P88</strain>
    </source>
</reference>
<dbReference type="Gene3D" id="1.10.260.40">
    <property type="entry name" value="lambda repressor-like DNA-binding domains"/>
    <property type="match status" value="1"/>
</dbReference>
<keyword evidence="3" id="KW-0804">Transcription</keyword>
<feature type="domain" description="HTH lacI-type" evidence="4">
    <location>
        <begin position="1"/>
        <end position="55"/>
    </location>
</feature>
<keyword evidence="1" id="KW-0805">Transcription regulation</keyword>
<sequence>MNLKELAAYLNLSQTTVSRALNGFPEVREATRKRVAAAAEQHNYRPNTRAKALATGRAMAIGHVIPLSSQHEMVNPIFGDFIAGAGESYAAAGYDMVLSLVEDKKQEKAYREMASKRNVDGIVLHAPRMSDPRIGLLREIGLPFAVHGRASDLAGEYCWLDVNNKSAFDRATRFLIDLGHRRICLVNGLESMDFAWRRRAGYEYALEAAGLPLDPALMYAEEMTESYGYRTVVKTQAMVDPPTAYLVSSIIPAMGVRRAIEDSGRQMGREISVITHDDDLSYLRNGDEVPQFTATVSSVQEAGRQLANLLLDQIRNPGQPLPTRLLEAQLTVGRSTGPAPTLR</sequence>
<dbReference type="SMART" id="SM00354">
    <property type="entry name" value="HTH_LACI"/>
    <property type="match status" value="1"/>
</dbReference>
<evidence type="ECO:0000256" key="3">
    <source>
        <dbReference type="ARBA" id="ARBA00023163"/>
    </source>
</evidence>
<dbReference type="EMBL" id="CP010725">
    <property type="protein sequence ID" value="AUQ98226.1"/>
    <property type="molecule type" value="Genomic_DNA"/>
</dbReference>
<dbReference type="Proteomes" id="UP000236447">
    <property type="component" value="Chromosome"/>
</dbReference>
<dbReference type="InterPro" id="IPR000843">
    <property type="entry name" value="HTH_LacI"/>
</dbReference>
<name>A0A2I7K6I7_9RHOB</name>